<dbReference type="SMART" id="SM00950">
    <property type="entry name" value="Piwi"/>
    <property type="match status" value="1"/>
</dbReference>
<keyword evidence="10" id="KW-1185">Reference proteome</keyword>
<evidence type="ECO:0000259" key="7">
    <source>
        <dbReference type="PROSITE" id="PS50821"/>
    </source>
</evidence>
<dbReference type="SMART" id="SM01163">
    <property type="entry name" value="DUF1785"/>
    <property type="match status" value="1"/>
</dbReference>
<dbReference type="InterPro" id="IPR014811">
    <property type="entry name" value="ArgoL1"/>
</dbReference>
<keyword evidence="2" id="KW-0678">Repressor</keyword>
<dbReference type="Proteomes" id="UP001161247">
    <property type="component" value="Chromosome 5"/>
</dbReference>
<dbReference type="EMBL" id="OX459122">
    <property type="protein sequence ID" value="CAI9104926.1"/>
    <property type="molecule type" value="Genomic_DNA"/>
</dbReference>
<evidence type="ECO:0000313" key="10">
    <source>
        <dbReference type="Proteomes" id="UP001161247"/>
    </source>
</evidence>
<protein>
    <submittedName>
        <fullName evidence="9">OLC1v1003718C1</fullName>
    </submittedName>
</protein>
<dbReference type="InterPro" id="IPR032473">
    <property type="entry name" value="Argonaute_Mid_dom"/>
</dbReference>
<accession>A0AAV1DBY4</accession>
<feature type="domain" description="PAZ" evidence="7">
    <location>
        <begin position="323"/>
        <end position="428"/>
    </location>
</feature>
<dbReference type="GO" id="GO:1990904">
    <property type="term" value="C:ribonucleoprotein complex"/>
    <property type="evidence" value="ECO:0007669"/>
    <property type="project" value="UniProtKB-KW"/>
</dbReference>
<organism evidence="9 10">
    <name type="scientific">Oldenlandia corymbosa var. corymbosa</name>
    <dbReference type="NCBI Taxonomy" id="529605"/>
    <lineage>
        <taxon>Eukaryota</taxon>
        <taxon>Viridiplantae</taxon>
        <taxon>Streptophyta</taxon>
        <taxon>Embryophyta</taxon>
        <taxon>Tracheophyta</taxon>
        <taxon>Spermatophyta</taxon>
        <taxon>Magnoliopsida</taxon>
        <taxon>eudicotyledons</taxon>
        <taxon>Gunneridae</taxon>
        <taxon>Pentapetalae</taxon>
        <taxon>asterids</taxon>
        <taxon>lamiids</taxon>
        <taxon>Gentianales</taxon>
        <taxon>Rubiaceae</taxon>
        <taxon>Rubioideae</taxon>
        <taxon>Spermacoceae</taxon>
        <taxon>Hedyotis-Oldenlandia complex</taxon>
        <taxon>Oldenlandia</taxon>
    </lineage>
</organism>
<feature type="compositionally biased region" description="Polar residues" evidence="6">
    <location>
        <begin position="92"/>
        <end position="111"/>
    </location>
</feature>
<dbReference type="InterPro" id="IPR032472">
    <property type="entry name" value="ArgoL2"/>
</dbReference>
<dbReference type="InterPro" id="IPR003100">
    <property type="entry name" value="PAZ_dom"/>
</dbReference>
<dbReference type="CDD" id="cd02846">
    <property type="entry name" value="PAZ_argonaute_like"/>
    <property type="match status" value="1"/>
</dbReference>
<evidence type="ECO:0000256" key="1">
    <source>
        <dbReference type="ARBA" id="ARBA00008201"/>
    </source>
</evidence>
<dbReference type="PANTHER" id="PTHR22891">
    <property type="entry name" value="EUKARYOTIC TRANSLATION INITIATION FACTOR 2C"/>
    <property type="match status" value="1"/>
</dbReference>
<feature type="region of interest" description="Disordered" evidence="6">
    <location>
        <begin position="922"/>
        <end position="945"/>
    </location>
</feature>
<sequence length="962" mass="106867">MSGRVGGRGGDGGRGRGRGRGRGGGGGGNARGSGRGAPVPPPPHVASSSSSSAPESSITRDLEKKLSVDDSPSAAAYGSGTKLHGGDGGEPQQPTTTTSPAVQVPPSSSKAITVPKRPGYGTLGRKCVVRANHFMVKLLHNDLILHHYDVSMSPEVRSKKVSRDILKQLQQNYRVSHLGNRMLAYDGKKSFYTAGELPFKSKEFIIKLSEPGEREREFKVSIQYAAKVDLYHLQRFLSSKQLDVPQETIQALDVVLREKPSTDYVVVGRSFFHPSLGARGPLGDGVEYWKGFYQSIRPTQMGLSLNIDVSGTGFYEPLLVTEFVSSFLRNDLTRPLSDQDRIKVRKVLKNVRVQVIHSNVPRKYKISGITTESLSRLSFQHDEVNTTIVDYFRQKYNYVLRHTALPALKCGSDEKPTYLPMEVCKIVAGQKYLKKLNEKQVVSLLNASCQRPDVREDEIRKTVGKQNYSGDTLLKEFGVQISTALTSIEARVLPPPMIKYHETGEESLVQPKVGQWNMINKKMVSGGRIDHWACVSFSRNVDANRFFRELIAMCSSKGMVFQSQPLIPAQTVTNGQIEKALIDIHDKCIAKLRNSNTGSKQLQLLLIVLPDHKGSYETIKRICETELGIVSQCCRPERAGRFNAQLLENLALKINVKAGGRNAVLEQAVRRRIPFLTDRVTIIFGADVTHPQPGEDSGPSVAAVVASMDWPEATKYRAQVSAQRHRQEIIQDLCKVDQNGKVGGIIREQLIAFRRSTGLKPERIIFYRDGVSEGQFNEVLLHEIDAIRKACLSLEAGYMPRVTFIVVQKRHHTRLFPMNHKDRYATDKSGNILPGTVVDTQICHPTEYDFYLCSHAGIKGTSRPAHYHVLYDENGIGADALQMLTNSLCYTYARCTRAVSIVPPVYYAHLAAFRARYYHESEYSDSGSRGGGGGNMPMREPTGEVKSLPSIKENVKDVMFFC</sequence>
<dbReference type="Gene3D" id="2.170.260.10">
    <property type="entry name" value="paz domain"/>
    <property type="match status" value="1"/>
</dbReference>
<dbReference type="InterPro" id="IPR036085">
    <property type="entry name" value="PAZ_dom_sf"/>
</dbReference>
<evidence type="ECO:0000256" key="2">
    <source>
        <dbReference type="ARBA" id="ARBA00022491"/>
    </source>
</evidence>
<name>A0AAV1DBY4_OLDCO</name>
<evidence type="ECO:0000256" key="4">
    <source>
        <dbReference type="ARBA" id="ARBA00023158"/>
    </source>
</evidence>
<dbReference type="CDD" id="cd04657">
    <property type="entry name" value="Piwi_ago-like"/>
    <property type="match status" value="1"/>
</dbReference>
<proteinExistence type="inferred from homology"/>
<dbReference type="InterPro" id="IPR045246">
    <property type="entry name" value="Piwi_ago-like"/>
</dbReference>
<dbReference type="FunFam" id="3.30.420.10:FF:000013">
    <property type="entry name" value="protein argonaute 10-like"/>
    <property type="match status" value="1"/>
</dbReference>
<feature type="compositionally biased region" description="Basic and acidic residues" evidence="6">
    <location>
        <begin position="58"/>
        <end position="68"/>
    </location>
</feature>
<dbReference type="FunFam" id="3.40.50.2300:FF:000110">
    <property type="entry name" value="Argonaute 10"/>
    <property type="match status" value="1"/>
</dbReference>
<evidence type="ECO:0000313" key="9">
    <source>
        <dbReference type="EMBL" id="CAI9104926.1"/>
    </source>
</evidence>
<dbReference type="GO" id="GO:0003723">
    <property type="term" value="F:RNA binding"/>
    <property type="evidence" value="ECO:0007669"/>
    <property type="project" value="InterPro"/>
</dbReference>
<dbReference type="GO" id="GO:0031047">
    <property type="term" value="P:regulatory ncRNA-mediated gene silencing"/>
    <property type="evidence" value="ECO:0007669"/>
    <property type="project" value="UniProtKB-KW"/>
</dbReference>
<evidence type="ECO:0000259" key="8">
    <source>
        <dbReference type="PROSITE" id="PS50822"/>
    </source>
</evidence>
<reference evidence="9" key="1">
    <citation type="submission" date="2023-03" db="EMBL/GenBank/DDBJ databases">
        <authorList>
            <person name="Julca I."/>
        </authorList>
    </citation>
    <scope>NUCLEOTIDE SEQUENCE</scope>
</reference>
<dbReference type="PROSITE" id="PS50822">
    <property type="entry name" value="PIWI"/>
    <property type="match status" value="1"/>
</dbReference>
<dbReference type="Pfam" id="PF16486">
    <property type="entry name" value="ArgoN"/>
    <property type="match status" value="1"/>
</dbReference>
<dbReference type="InterPro" id="IPR036397">
    <property type="entry name" value="RNaseH_sf"/>
</dbReference>
<feature type="domain" description="Piwi" evidence="8">
    <location>
        <begin position="604"/>
        <end position="920"/>
    </location>
</feature>
<dbReference type="SUPFAM" id="SSF53098">
    <property type="entry name" value="Ribonuclease H-like"/>
    <property type="match status" value="1"/>
</dbReference>
<keyword evidence="4" id="KW-0943">RNA-mediated gene silencing</keyword>
<dbReference type="PROSITE" id="PS50821">
    <property type="entry name" value="PAZ"/>
    <property type="match status" value="1"/>
</dbReference>
<dbReference type="InterPro" id="IPR003165">
    <property type="entry name" value="Piwi"/>
</dbReference>
<dbReference type="Pfam" id="PF16487">
    <property type="entry name" value="ArgoMid"/>
    <property type="match status" value="1"/>
</dbReference>
<keyword evidence="3" id="KW-0810">Translation regulation</keyword>
<evidence type="ECO:0000256" key="5">
    <source>
        <dbReference type="ARBA" id="ARBA00023274"/>
    </source>
</evidence>
<dbReference type="AlphaFoldDB" id="A0AAV1DBY4"/>
<evidence type="ECO:0000256" key="3">
    <source>
        <dbReference type="ARBA" id="ARBA00022845"/>
    </source>
</evidence>
<comment type="similarity">
    <text evidence="1">Belongs to the argonaute family. Ago subfamily.</text>
</comment>
<keyword evidence="5" id="KW-0687">Ribonucleoprotein</keyword>
<feature type="region of interest" description="Disordered" evidence="6">
    <location>
        <begin position="1"/>
        <end position="117"/>
    </location>
</feature>
<dbReference type="Gene3D" id="3.30.420.10">
    <property type="entry name" value="Ribonuclease H-like superfamily/Ribonuclease H"/>
    <property type="match status" value="1"/>
</dbReference>
<dbReference type="InterPro" id="IPR032474">
    <property type="entry name" value="Argonaute_N"/>
</dbReference>
<feature type="compositionally biased region" description="Gly residues" evidence="6">
    <location>
        <begin position="22"/>
        <end position="35"/>
    </location>
</feature>
<dbReference type="SUPFAM" id="SSF101690">
    <property type="entry name" value="PAZ domain"/>
    <property type="match status" value="1"/>
</dbReference>
<gene>
    <name evidence="9" type="ORF">OLC1_LOCUS13737</name>
</gene>
<feature type="compositionally biased region" description="Gly residues" evidence="6">
    <location>
        <begin position="1"/>
        <end position="12"/>
    </location>
</feature>
<dbReference type="Gene3D" id="3.40.50.2300">
    <property type="match status" value="1"/>
</dbReference>
<dbReference type="Pfam" id="PF02171">
    <property type="entry name" value="Piwi"/>
    <property type="match status" value="1"/>
</dbReference>
<dbReference type="Pfam" id="PF08699">
    <property type="entry name" value="ArgoL1"/>
    <property type="match status" value="1"/>
</dbReference>
<dbReference type="GO" id="GO:0006417">
    <property type="term" value="P:regulation of translation"/>
    <property type="evidence" value="ECO:0007669"/>
    <property type="project" value="UniProtKB-KW"/>
</dbReference>
<dbReference type="Pfam" id="PF02170">
    <property type="entry name" value="PAZ"/>
    <property type="match status" value="1"/>
</dbReference>
<dbReference type="InterPro" id="IPR012337">
    <property type="entry name" value="RNaseH-like_sf"/>
</dbReference>
<dbReference type="GO" id="GO:0051607">
    <property type="term" value="P:defense response to virus"/>
    <property type="evidence" value="ECO:0007669"/>
    <property type="project" value="UniProtKB-ARBA"/>
</dbReference>
<dbReference type="SMART" id="SM00949">
    <property type="entry name" value="PAZ"/>
    <property type="match status" value="1"/>
</dbReference>
<evidence type="ECO:0000256" key="6">
    <source>
        <dbReference type="SAM" id="MobiDB-lite"/>
    </source>
</evidence>
<dbReference type="Pfam" id="PF16488">
    <property type="entry name" value="ArgoL2"/>
    <property type="match status" value="1"/>
</dbReference>
<feature type="compositionally biased region" description="Low complexity" evidence="6">
    <location>
        <begin position="45"/>
        <end position="57"/>
    </location>
</feature>